<keyword evidence="3" id="KW-1185">Reference proteome</keyword>
<feature type="region of interest" description="Disordered" evidence="1">
    <location>
        <begin position="1"/>
        <end position="30"/>
    </location>
</feature>
<evidence type="ECO:0008006" key="4">
    <source>
        <dbReference type="Google" id="ProtNLM"/>
    </source>
</evidence>
<dbReference type="EMBL" id="BJXA01000055">
    <property type="protein sequence ID" value="GEM41674.1"/>
    <property type="molecule type" value="Genomic_DNA"/>
</dbReference>
<comment type="caution">
    <text evidence="2">The sequence shown here is derived from an EMBL/GenBank/DDBJ whole genome shotgun (WGS) entry which is preliminary data.</text>
</comment>
<evidence type="ECO:0000313" key="2">
    <source>
        <dbReference type="EMBL" id="GEM41674.1"/>
    </source>
</evidence>
<organism evidence="2 3">
    <name type="scientific">Nocardia ninae NBRC 108245</name>
    <dbReference type="NCBI Taxonomy" id="1210091"/>
    <lineage>
        <taxon>Bacteria</taxon>
        <taxon>Bacillati</taxon>
        <taxon>Actinomycetota</taxon>
        <taxon>Actinomycetes</taxon>
        <taxon>Mycobacteriales</taxon>
        <taxon>Nocardiaceae</taxon>
        <taxon>Nocardia</taxon>
    </lineage>
</organism>
<evidence type="ECO:0000256" key="1">
    <source>
        <dbReference type="SAM" id="MobiDB-lite"/>
    </source>
</evidence>
<name>A0A511MM22_9NOCA</name>
<proteinExistence type="predicted"/>
<dbReference type="RefSeq" id="WP_147138760.1">
    <property type="nucleotide sequence ID" value="NZ_BJXA01000055.1"/>
</dbReference>
<evidence type="ECO:0000313" key="3">
    <source>
        <dbReference type="Proteomes" id="UP000321424"/>
    </source>
</evidence>
<dbReference type="Proteomes" id="UP000321424">
    <property type="component" value="Unassembled WGS sequence"/>
</dbReference>
<reference evidence="2 3" key="1">
    <citation type="submission" date="2019-07" db="EMBL/GenBank/DDBJ databases">
        <title>Whole genome shotgun sequence of Nocardia ninae NBRC 108245.</title>
        <authorList>
            <person name="Hosoyama A."/>
            <person name="Uohara A."/>
            <person name="Ohji S."/>
            <person name="Ichikawa N."/>
        </authorList>
    </citation>
    <scope>NUCLEOTIDE SEQUENCE [LARGE SCALE GENOMIC DNA]</scope>
    <source>
        <strain evidence="2 3">NBRC 108245</strain>
    </source>
</reference>
<accession>A0A511MM22</accession>
<dbReference type="AlphaFoldDB" id="A0A511MM22"/>
<feature type="region of interest" description="Disordered" evidence="1">
    <location>
        <begin position="52"/>
        <end position="79"/>
    </location>
</feature>
<gene>
    <name evidence="2" type="ORF">NN4_61930</name>
</gene>
<dbReference type="OrthoDB" id="4555474at2"/>
<sequence>MTDRSTSTEMNAVPEADLAEQSTPAYPDDAGYVDDGLDQDGVIDQEIAESVARDTWDADPADVFEQSIPVPLDDEPDPA</sequence>
<feature type="compositionally biased region" description="Polar residues" evidence="1">
    <location>
        <begin position="1"/>
        <end position="10"/>
    </location>
</feature>
<protein>
    <recommendedName>
        <fullName evidence="4">DUF5709 domain-containing protein</fullName>
    </recommendedName>
</protein>